<feature type="transmembrane region" description="Helical" evidence="8">
    <location>
        <begin position="754"/>
        <end position="774"/>
    </location>
</feature>
<dbReference type="InterPro" id="IPR045122">
    <property type="entry name" value="Csc1-like"/>
</dbReference>
<keyword evidence="6 8" id="KW-0472">Membrane</keyword>
<feature type="transmembrane region" description="Helical" evidence="8">
    <location>
        <begin position="47"/>
        <end position="68"/>
    </location>
</feature>
<evidence type="ECO:0000256" key="6">
    <source>
        <dbReference type="ARBA" id="ARBA00023136"/>
    </source>
</evidence>
<dbReference type="Proteomes" id="UP000253664">
    <property type="component" value="Unassembled WGS sequence"/>
</dbReference>
<dbReference type="Pfam" id="PF13967">
    <property type="entry name" value="RSN1_TM"/>
    <property type="match status" value="2"/>
</dbReference>
<evidence type="ECO:0000256" key="3">
    <source>
        <dbReference type="ARBA" id="ARBA00022448"/>
    </source>
</evidence>
<dbReference type="InterPro" id="IPR036047">
    <property type="entry name" value="F-box-like_dom_sf"/>
</dbReference>
<dbReference type="GO" id="GO:0005227">
    <property type="term" value="F:calcium-activated cation channel activity"/>
    <property type="evidence" value="ECO:0007669"/>
    <property type="project" value="InterPro"/>
</dbReference>
<dbReference type="SUPFAM" id="SSF81383">
    <property type="entry name" value="F-box domain"/>
    <property type="match status" value="1"/>
</dbReference>
<feature type="domain" description="F-box" evidence="9">
    <location>
        <begin position="1044"/>
        <end position="1084"/>
    </location>
</feature>
<evidence type="ECO:0000256" key="7">
    <source>
        <dbReference type="SAM" id="MobiDB-lite"/>
    </source>
</evidence>
<comment type="subcellular location">
    <subcellularLocation>
        <location evidence="1">Membrane</location>
        <topology evidence="1">Multi-pass membrane protein</topology>
    </subcellularLocation>
</comment>
<evidence type="ECO:0000256" key="8">
    <source>
        <dbReference type="SAM" id="Phobius"/>
    </source>
</evidence>
<feature type="transmembrane region" description="Helical" evidence="8">
    <location>
        <begin position="519"/>
        <end position="547"/>
    </location>
</feature>
<dbReference type="OrthoDB" id="1689567at2759"/>
<feature type="transmembrane region" description="Helical" evidence="8">
    <location>
        <begin position="476"/>
        <end position="499"/>
    </location>
</feature>
<dbReference type="GO" id="GO:0005886">
    <property type="term" value="C:plasma membrane"/>
    <property type="evidence" value="ECO:0007669"/>
    <property type="project" value="TreeGrafter"/>
</dbReference>
<organism evidence="10 11">
    <name type="scientific">Ophiocordyceps polyrhachis-furcata BCC 54312</name>
    <dbReference type="NCBI Taxonomy" id="1330021"/>
    <lineage>
        <taxon>Eukaryota</taxon>
        <taxon>Fungi</taxon>
        <taxon>Dikarya</taxon>
        <taxon>Ascomycota</taxon>
        <taxon>Pezizomycotina</taxon>
        <taxon>Sordariomycetes</taxon>
        <taxon>Hypocreomycetidae</taxon>
        <taxon>Hypocreales</taxon>
        <taxon>Ophiocordycipitaceae</taxon>
        <taxon>Ophiocordyceps</taxon>
    </lineage>
</organism>
<feature type="region of interest" description="Disordered" evidence="7">
    <location>
        <begin position="1595"/>
        <end position="1626"/>
    </location>
</feature>
<dbReference type="Gene3D" id="1.20.1280.50">
    <property type="match status" value="1"/>
</dbReference>
<reference evidence="10 11" key="1">
    <citation type="journal article" date="2015" name="BMC Genomics">
        <title>Insights from the genome of Ophiocordyceps polyrhachis-furcata to pathogenicity and host specificity in insect fungi.</title>
        <authorList>
            <person name="Wichadakul D."/>
            <person name="Kobmoo N."/>
            <person name="Ingsriswang S."/>
            <person name="Tangphatsornruang S."/>
            <person name="Chantasingh D."/>
            <person name="Luangsa-ard J.J."/>
            <person name="Eurwilaichitr L."/>
        </authorList>
    </citation>
    <scope>NUCLEOTIDE SEQUENCE [LARGE SCALE GENOMIC DNA]</scope>
    <source>
        <strain evidence="10 11">BCC 54312</strain>
    </source>
</reference>
<comment type="caution">
    <text evidence="10">The sequence shown here is derived from an EMBL/GenBank/DDBJ whole genome shotgun (WGS) entry which is preliminary data.</text>
</comment>
<dbReference type="InterPro" id="IPR001810">
    <property type="entry name" value="F-box_dom"/>
</dbReference>
<evidence type="ECO:0000313" key="11">
    <source>
        <dbReference type="Proteomes" id="UP000253664"/>
    </source>
</evidence>
<evidence type="ECO:0000313" key="10">
    <source>
        <dbReference type="EMBL" id="RCI15752.1"/>
    </source>
</evidence>
<dbReference type="Pfam" id="PF14703">
    <property type="entry name" value="PHM7_cyt"/>
    <property type="match status" value="1"/>
</dbReference>
<evidence type="ECO:0000256" key="4">
    <source>
        <dbReference type="ARBA" id="ARBA00022692"/>
    </source>
</evidence>
<gene>
    <name evidence="10" type="ORF">L249_2829</name>
</gene>
<protein>
    <recommendedName>
        <fullName evidence="9">F-box domain-containing protein</fullName>
    </recommendedName>
</protein>
<dbReference type="EMBL" id="LKCN02000001">
    <property type="protein sequence ID" value="RCI15752.1"/>
    <property type="molecule type" value="Genomic_DNA"/>
</dbReference>
<keyword evidence="11" id="KW-1185">Reference proteome</keyword>
<comment type="similarity">
    <text evidence="2">Belongs to the CSC1 (TC 1.A.17) family.</text>
</comment>
<feature type="transmembrane region" description="Helical" evidence="8">
    <location>
        <begin position="219"/>
        <end position="238"/>
    </location>
</feature>
<dbReference type="PANTHER" id="PTHR13018:SF5">
    <property type="entry name" value="RE44586P"/>
    <property type="match status" value="1"/>
</dbReference>
<dbReference type="InterPro" id="IPR032880">
    <property type="entry name" value="CSC1/OSCA1-like_N"/>
</dbReference>
<feature type="transmembrane region" description="Helical" evidence="8">
    <location>
        <begin position="568"/>
        <end position="586"/>
    </location>
</feature>
<feature type="compositionally biased region" description="Basic and acidic residues" evidence="7">
    <location>
        <begin position="842"/>
        <end position="865"/>
    </location>
</feature>
<name>A0A367LNC5_9HYPO</name>
<keyword evidence="5 8" id="KW-1133">Transmembrane helix</keyword>
<evidence type="ECO:0000256" key="5">
    <source>
        <dbReference type="ARBA" id="ARBA00022989"/>
    </source>
</evidence>
<dbReference type="InterPro" id="IPR003864">
    <property type="entry name" value="CSC1/OSCA1-like_7TM"/>
</dbReference>
<accession>A0A367LNC5</accession>
<feature type="transmembrane region" description="Helical" evidence="8">
    <location>
        <begin position="725"/>
        <end position="748"/>
    </location>
</feature>
<evidence type="ECO:0000256" key="1">
    <source>
        <dbReference type="ARBA" id="ARBA00004141"/>
    </source>
</evidence>
<evidence type="ECO:0000256" key="2">
    <source>
        <dbReference type="ARBA" id="ARBA00007779"/>
    </source>
</evidence>
<dbReference type="PANTHER" id="PTHR13018">
    <property type="entry name" value="PROBABLE MEMBRANE PROTEIN DUF221-RELATED"/>
    <property type="match status" value="1"/>
</dbReference>
<feature type="transmembrane region" description="Helical" evidence="8">
    <location>
        <begin position="666"/>
        <end position="686"/>
    </location>
</feature>
<feature type="region of interest" description="Disordered" evidence="7">
    <location>
        <begin position="839"/>
        <end position="866"/>
    </location>
</feature>
<dbReference type="SMART" id="SM00256">
    <property type="entry name" value="FBOX"/>
    <property type="match status" value="1"/>
</dbReference>
<evidence type="ECO:0000259" key="9">
    <source>
        <dbReference type="SMART" id="SM00256"/>
    </source>
</evidence>
<dbReference type="InterPro" id="IPR027815">
    <property type="entry name" value="CSC1/OSCA1-like_cyt"/>
</dbReference>
<keyword evidence="4 8" id="KW-0812">Transmembrane</keyword>
<feature type="region of interest" description="Disordered" evidence="7">
    <location>
        <begin position="331"/>
        <end position="365"/>
    </location>
</feature>
<feature type="transmembrane region" description="Helical" evidence="8">
    <location>
        <begin position="141"/>
        <end position="160"/>
    </location>
</feature>
<dbReference type="Pfam" id="PF02714">
    <property type="entry name" value="RSN1_7TM"/>
    <property type="match status" value="1"/>
</dbReference>
<sequence>MLRARLIKCGTCSRHRIMLQANKNETCNPEDYVKPPSKNQKDLEVQLILSLILGISALIAFCILRPRWPALYSARKRRLDADTAPPTLSNSSFGWIPHLLRVTDEQVLASAGLDAFVVRLAIVGCAFMTDSDLQFLAFFKMAIRLFMTMAFFAVVVLWPINSHYRDFQLGIGDGHGNGSSSTAYHDLYGPIRRPLYGQSFALDALPGSGEDKSRVRTYLWAYVVFTYFFVGLTLYFINRETFRIIGLRQKYLGSQSTITDRTFRLTGIPLEYRSEEKLKEMIEGLGIGLVDSVTLCRNWRKLDALVAYRDKILRQLEAAWAKYLKQQQNVTKQHSDSTQTHSASLANDAQEPDSSSRLLASNPNQPHVIEGERPWINIWYGPLSLRRRRVDAMDYYEERLRRLDERVAEARNEDYEATDMALVTMDTVASCQMVVQARIDPRPGCFLTKLSPSPSDLVWKNTYSPRGIRRLKSWGITLFITVLTLLWIFPTAILASWLSVCTIKTVLPSFSKWLTHHPIIYSLFQNGLPTLVVSLLNVAVPYLYDWLSNHQGMMSQGDVELSVISKNFFFTFFNTFFVFAVSRTGFDFWSVLQQLLKDTSKIPAAIAADVEDLSIFYINFIMLQGVGLMPFRILEVGSVFLYPIYRFMSSTPRDFAELQKPPVFQYGFYLPTALLVFNLCVIYSVLMWGFAILVFGTVYFILGHLTFKYMVLYAMDQPQHATGGAWRIICLRIIIGLVVFEVVMIGQIASLSAFVQSVAVLPLIPFTIWYSYYFKRRFEPLTKYIALRAIGCGQSTEDGSGADDESQPLRGLVRRRSTLDEYREKDLIFVNPSLVTPLPEPWIDKDPPQPESPGDRPAAEADRPRQTLILPDADRSLGIGDDNVWADSNRAERRQQRFTVANLPTCLFLTRSIEAGAALHDDDDSRFIDRAKTIWPNLILPTNLSIIPQSYPWPRLSHPLPSGLIFFFFITRFTVTLSAKTSSQILVSRGVAGTRAKRRPSQRPALTNRSLAVVAPVSGDVEPPWGAKMRDDGDRTGRPSSMRLPTELLQHIFFFLSPIDFNSARHTCRAWFIASLHHLLLIEMLRKGGCMAGPPTQSSEHVMSKWISRECNLADPNGRAFVERGLSDFGDMVHRPSSSAVAFTVSLCGRYLLATHGQVAYLYELNHVCPPGRSSWARPLRRRQGMPLGFLRPVTTVVCPRRIIACSMDTSAGRYAVAFLMDGRMGMRSIYRNICHPDDPPRSVAICPQRNCVAFGCGAGIELHWVDALAGQDLSRWFPLSSPCDFLHFLPPRRGLDTAKRLRLISSAAALGDFSGSSIGDILHGLSTSLFGTASTAVVSLVGTTETRSPPGEAYPRQRFLSTDHYRAVPLSDGYHILFTDPRTGHLCLGTDAPVGSLTRLLRKVWFRPPLGAISPAPVLYAAGADLRHGVRVVAAYAASTAAEQPDDQMVVFYSLPPDVFHDMSTTAPATADQTRASSGRPRSALSTWQPHFQPMNLFGESRSDYPIDIIGQPVATCRRLTQLALKSSPDMVIWAFSADGWAKTWAVETGNAEPYVRTAVLRDGSVRRVDGDGDVVMADDCEWLGGAPAFDGAAGNSPLEADPPGSSPGSYFAPTGPRRGDRMSGTVSVDLVEDVRGIVRLDVELR</sequence>
<feature type="transmembrane region" description="Helical" evidence="8">
    <location>
        <begin position="621"/>
        <end position="645"/>
    </location>
</feature>
<feature type="transmembrane region" description="Helical" evidence="8">
    <location>
        <begin position="692"/>
        <end position="713"/>
    </location>
</feature>
<proteinExistence type="inferred from homology"/>
<dbReference type="Pfam" id="PF12937">
    <property type="entry name" value="F-box-like"/>
    <property type="match status" value="1"/>
</dbReference>
<dbReference type="CDD" id="cd09917">
    <property type="entry name" value="F-box_SF"/>
    <property type="match status" value="1"/>
</dbReference>
<keyword evidence="3" id="KW-0813">Transport</keyword>